<dbReference type="AlphaFoldDB" id="A0A940XBZ5"/>
<comment type="caution">
    <text evidence="2">The sequence shown here is derived from an EMBL/GenBank/DDBJ whole genome shotgun (WGS) entry which is preliminary data.</text>
</comment>
<feature type="transmembrane region" description="Helical" evidence="1">
    <location>
        <begin position="67"/>
        <end position="87"/>
    </location>
</feature>
<keyword evidence="1" id="KW-0472">Membrane</keyword>
<keyword evidence="3" id="KW-1185">Reference proteome</keyword>
<keyword evidence="1" id="KW-0812">Transmembrane</keyword>
<protein>
    <submittedName>
        <fullName evidence="2">Uncharacterized protein</fullName>
    </submittedName>
</protein>
<evidence type="ECO:0000313" key="3">
    <source>
        <dbReference type="Proteomes" id="UP000677875"/>
    </source>
</evidence>
<gene>
    <name evidence="2" type="ORF">J5Y05_13455</name>
</gene>
<dbReference type="RefSeq" id="WP_210871957.1">
    <property type="nucleotide sequence ID" value="NZ_JAGPNL010000003.1"/>
</dbReference>
<accession>A0A940XBZ5</accession>
<feature type="transmembrane region" description="Helical" evidence="1">
    <location>
        <begin position="25"/>
        <end position="46"/>
    </location>
</feature>
<dbReference type="EMBL" id="JAGPNL010000003">
    <property type="protein sequence ID" value="MBQ0827508.1"/>
    <property type="molecule type" value="Genomic_DNA"/>
</dbReference>
<dbReference type="Proteomes" id="UP000677875">
    <property type="component" value="Unassembled WGS sequence"/>
</dbReference>
<reference evidence="2" key="1">
    <citation type="submission" date="2021-04" db="EMBL/GenBank/DDBJ databases">
        <title>Genome seq and assembly of Streptomyces sp. RG38.</title>
        <authorList>
            <person name="Chhetri G."/>
        </authorList>
    </citation>
    <scope>NUCLEOTIDE SEQUENCE</scope>
    <source>
        <strain evidence="2">RG38</strain>
    </source>
</reference>
<sequence>MNPLLFPGHLAAGFDPTVGGGAMTILRLLAWCASAAGVAGLIIVGINMSIQLRRGEPGEGGSHFRGVFYIVLASLVATCAAPLVEFLGDLSLH</sequence>
<proteinExistence type="predicted"/>
<evidence type="ECO:0000256" key="1">
    <source>
        <dbReference type="SAM" id="Phobius"/>
    </source>
</evidence>
<name>A0A940XBZ5_9ACTN</name>
<keyword evidence="1" id="KW-1133">Transmembrane helix</keyword>
<evidence type="ECO:0000313" key="2">
    <source>
        <dbReference type="EMBL" id="MBQ0827508.1"/>
    </source>
</evidence>
<organism evidence="2 3">
    <name type="scientific">Streptomyces tagetis</name>
    <dbReference type="NCBI Taxonomy" id="2820809"/>
    <lineage>
        <taxon>Bacteria</taxon>
        <taxon>Bacillati</taxon>
        <taxon>Actinomycetota</taxon>
        <taxon>Actinomycetes</taxon>
        <taxon>Kitasatosporales</taxon>
        <taxon>Streptomycetaceae</taxon>
        <taxon>Streptomyces</taxon>
    </lineage>
</organism>